<dbReference type="PATRIC" id="fig|1107311.3.peg.775"/>
<reference evidence="1 2" key="2">
    <citation type="journal article" date="2015" name="Stand. Genomic Sci.">
        <title>High quality draft genomic sequence of Flavobacterium enshiense DK69(T) and comparison among Flavobacterium genomes.</title>
        <authorList>
            <person name="Zeng Z."/>
            <person name="Chen C."/>
            <person name="Du H."/>
            <person name="Wang G."/>
            <person name="Li M."/>
        </authorList>
    </citation>
    <scope>NUCLEOTIDE SEQUENCE [LARGE SCALE GENOMIC DNA]</scope>
    <source>
        <strain evidence="1 2">DK69</strain>
    </source>
</reference>
<gene>
    <name evidence="1" type="ORF">Q767_12870</name>
</gene>
<evidence type="ECO:0000313" key="2">
    <source>
        <dbReference type="Proteomes" id="UP000030149"/>
    </source>
</evidence>
<evidence type="ECO:0000313" key="1">
    <source>
        <dbReference type="EMBL" id="KGO94456.1"/>
    </source>
</evidence>
<dbReference type="STRING" id="1107311.Q767_12870"/>
<dbReference type="eggNOG" id="ENOG5032C43">
    <property type="taxonomic scope" value="Bacteria"/>
</dbReference>
<reference evidence="2" key="1">
    <citation type="submission" date="2013-09" db="EMBL/GenBank/DDBJ databases">
        <authorList>
            <person name="Zeng Z."/>
            <person name="Chen C."/>
        </authorList>
    </citation>
    <scope>NUCLEOTIDE SEQUENCE [LARGE SCALE GENOMIC DNA]</scope>
    <source>
        <strain evidence="2">DK69</strain>
    </source>
</reference>
<comment type="caution">
    <text evidence="1">The sequence shown here is derived from an EMBL/GenBank/DDBJ whole genome shotgun (WGS) entry which is preliminary data.</text>
</comment>
<dbReference type="OrthoDB" id="795069at2"/>
<organism evidence="1 2">
    <name type="scientific">Flavobacterium enshiense DK69</name>
    <dbReference type="NCBI Taxonomy" id="1107311"/>
    <lineage>
        <taxon>Bacteria</taxon>
        <taxon>Pseudomonadati</taxon>
        <taxon>Bacteroidota</taxon>
        <taxon>Flavobacteriia</taxon>
        <taxon>Flavobacteriales</taxon>
        <taxon>Flavobacteriaceae</taxon>
        <taxon>Flavobacterium</taxon>
    </lineage>
</organism>
<dbReference type="EMBL" id="JRLZ01000016">
    <property type="protein sequence ID" value="KGO94456.1"/>
    <property type="molecule type" value="Genomic_DNA"/>
</dbReference>
<keyword evidence="2" id="KW-1185">Reference proteome</keyword>
<dbReference type="AlphaFoldDB" id="V6SCL2"/>
<accession>V6SCL2</accession>
<sequence>MIDFVRIRFDNARNLEEVISNPNAFKEFYTQYEVHSQHVLYPKRVKFRNLDVVVTKESAYLKNSLHKYYNLKYDGSDHNSNDFTFSMLCEVVEEILSKSDEFGFGVITQLEIGFNIDTKLPAEEIIRSAIFLYKEKAYTANENFNGNGELLLFKSTNYLIKIYDKAKQYSIAANKLRFELKYTERAELKKLRINHLSDLVDKKKIRLLCKNLLIKLDDFLIIDAFDSVGTIPEKDKDSLRKYSSDRFWRSFGQKRGLVGLSRQAKGNHKKRLKVLVDKHELSKTKTLIKDGVIKKYVYLMNN</sequence>
<proteinExistence type="predicted"/>
<protein>
    <submittedName>
        <fullName evidence="1">Uncharacterized protein</fullName>
    </submittedName>
</protein>
<dbReference type="RefSeq" id="WP_023572828.1">
    <property type="nucleotide sequence ID" value="NZ_JRLZ01000016.1"/>
</dbReference>
<name>V6SCL2_9FLAO</name>
<dbReference type="Proteomes" id="UP000030149">
    <property type="component" value="Unassembled WGS sequence"/>
</dbReference>